<dbReference type="InterPro" id="IPR046237">
    <property type="entry name" value="DUF6270"/>
</dbReference>
<reference evidence="1 2" key="1">
    <citation type="journal article" date="2015" name="Genome Biol. Evol.">
        <title>Comparative Genomics of Listeria Sensu Lato: Genus-Wide Differences in Evolutionary Dynamics and the Progressive Gain of Complex, Potentially Pathogenicity-Related Traits through Lateral Gene Transfer.</title>
        <authorList>
            <person name="Chiara M."/>
            <person name="Caruso M."/>
            <person name="D'Erchia A.M."/>
            <person name="Manzari C."/>
            <person name="Fraccalvieri R."/>
            <person name="Goffredo E."/>
            <person name="Latorre L."/>
            <person name="Miccolupo A."/>
            <person name="Padalino I."/>
            <person name="Santagada G."/>
            <person name="Chiocco D."/>
            <person name="Pesole G."/>
            <person name="Horner D.S."/>
            <person name="Parisi A."/>
        </authorList>
    </citation>
    <scope>NUCLEOTIDE SEQUENCE [LARGE SCALE GENOMIC DNA]</scope>
    <source>
        <strain evidence="1 2">1991</strain>
    </source>
</reference>
<proteinExistence type="predicted"/>
<dbReference type="PATRIC" id="fig|1430899.3.peg.861"/>
<dbReference type="Proteomes" id="UP000052258">
    <property type="component" value="Unassembled WGS sequence"/>
</dbReference>
<dbReference type="OrthoDB" id="2005670at2"/>
<organism evidence="1 2">
    <name type="scientific">Listeria fleischmannii 1991</name>
    <dbReference type="NCBI Taxonomy" id="1430899"/>
    <lineage>
        <taxon>Bacteria</taxon>
        <taxon>Bacillati</taxon>
        <taxon>Bacillota</taxon>
        <taxon>Bacilli</taxon>
        <taxon>Bacillales</taxon>
        <taxon>Listeriaceae</taxon>
        <taxon>Listeria</taxon>
    </lineage>
</organism>
<protein>
    <submittedName>
        <fullName evidence="1">Uncharacterized protein</fullName>
    </submittedName>
</protein>
<comment type="caution">
    <text evidence="1">The sequence shown here is derived from an EMBL/GenBank/DDBJ whole genome shotgun (WGS) entry which is preliminary data.</text>
</comment>
<name>A0A0J8GHB5_9LIST</name>
<gene>
    <name evidence="1" type="ORF">X560_0836</name>
</gene>
<keyword evidence="2" id="KW-1185">Reference proteome</keyword>
<evidence type="ECO:0000313" key="1">
    <source>
        <dbReference type="EMBL" id="KMT60399.1"/>
    </source>
</evidence>
<sequence>MEEKIKKIAIVGSCLTRDNFNTIFNPNYKNFVECVLHQHQCSLLSLMSPALPYKESEEIEQMNAFSKWQYKTEHTKEFFNLLESRKPEYLLIDFYADIYLGVVELEQAFFTYNAKFKDLLPLKNAKTVRKIAEDFDSYFKIWKQYAESFFQFLQREVPLCKIILVKARFEDNFEGGSSLNEWRKKRNYQTVDIERLNEIWSNLNGYVEDNFQVQVLDMTKKTYLLDNEHPWGKFYVHYTKAFYHDFLEQLIALTQKND</sequence>
<dbReference type="RefSeq" id="WP_007474268.1">
    <property type="nucleotide sequence ID" value="NZ_KQ130611.1"/>
</dbReference>
<evidence type="ECO:0000313" key="2">
    <source>
        <dbReference type="Proteomes" id="UP000052258"/>
    </source>
</evidence>
<accession>A0A0J8GHB5</accession>
<dbReference type="AlphaFoldDB" id="A0A0J8GHB5"/>
<dbReference type="EMBL" id="AZHO01000008">
    <property type="protein sequence ID" value="KMT60399.1"/>
    <property type="molecule type" value="Genomic_DNA"/>
</dbReference>
<dbReference type="Pfam" id="PF19786">
    <property type="entry name" value="DUF6270"/>
    <property type="match status" value="1"/>
</dbReference>